<feature type="non-terminal residue" evidence="1">
    <location>
        <position position="33"/>
    </location>
</feature>
<proteinExistence type="predicted"/>
<reference evidence="1 2" key="1">
    <citation type="submission" date="2020-08" db="EMBL/GenBank/DDBJ databases">
        <title>Genomic Encyclopedia of Type Strains, Phase IV (KMG-V): Genome sequencing to study the core and pangenomes of soil and plant-associated prokaryotes.</title>
        <authorList>
            <person name="Whitman W."/>
        </authorList>
    </citation>
    <scope>NUCLEOTIDE SEQUENCE [LARGE SCALE GENOMIC DNA]</scope>
    <source>
        <strain evidence="1 2">34/80</strain>
    </source>
</reference>
<sequence>MTVWALGLNHTTAPLDLRGRFAFALDQIAPTLQ</sequence>
<evidence type="ECO:0000313" key="2">
    <source>
        <dbReference type="Proteomes" id="UP000524450"/>
    </source>
</evidence>
<protein>
    <submittedName>
        <fullName evidence="1">Glutamyl-tRNA reductase</fullName>
    </submittedName>
</protein>
<dbReference type="Proteomes" id="UP000524450">
    <property type="component" value="Unassembled WGS sequence"/>
</dbReference>
<organism evidence="1 2">
    <name type="scientific">Variovorax guangxiensis</name>
    <dbReference type="NCBI Taxonomy" id="1775474"/>
    <lineage>
        <taxon>Bacteria</taxon>
        <taxon>Pseudomonadati</taxon>
        <taxon>Pseudomonadota</taxon>
        <taxon>Betaproteobacteria</taxon>
        <taxon>Burkholderiales</taxon>
        <taxon>Comamonadaceae</taxon>
        <taxon>Variovorax</taxon>
    </lineage>
</organism>
<dbReference type="EMBL" id="JACIFZ010000025">
    <property type="protein sequence ID" value="MBB4226164.1"/>
    <property type="molecule type" value="Genomic_DNA"/>
</dbReference>
<name>A0A840G108_9BURK</name>
<evidence type="ECO:0000313" key="1">
    <source>
        <dbReference type="EMBL" id="MBB4226164.1"/>
    </source>
</evidence>
<dbReference type="AlphaFoldDB" id="A0A840G108"/>
<gene>
    <name evidence="1" type="ORF">GGD71_006983</name>
</gene>
<accession>A0A840G108</accession>
<comment type="caution">
    <text evidence="1">The sequence shown here is derived from an EMBL/GenBank/DDBJ whole genome shotgun (WGS) entry which is preliminary data.</text>
</comment>